<reference evidence="2 3" key="1">
    <citation type="submission" date="2019-12" db="EMBL/GenBank/DDBJ databases">
        <authorList>
            <person name="Floudas D."/>
            <person name="Bentzer J."/>
            <person name="Ahren D."/>
            <person name="Johansson T."/>
            <person name="Persson P."/>
            <person name="Tunlid A."/>
        </authorList>
    </citation>
    <scope>NUCLEOTIDE SEQUENCE [LARGE SCALE GENOMIC DNA]</scope>
    <source>
        <strain evidence="2 3">CBS 102.39</strain>
    </source>
</reference>
<dbReference type="Gene3D" id="3.20.20.140">
    <property type="entry name" value="Metal-dependent hydrolases"/>
    <property type="match status" value="1"/>
</dbReference>
<dbReference type="InterPro" id="IPR018228">
    <property type="entry name" value="DNase_TatD-rel_CS"/>
</dbReference>
<proteinExistence type="predicted"/>
<name>A0A8H4R5K1_9AGAR</name>
<dbReference type="GO" id="GO:0016788">
    <property type="term" value="F:hydrolase activity, acting on ester bonds"/>
    <property type="evidence" value="ECO:0007669"/>
    <property type="project" value="InterPro"/>
</dbReference>
<gene>
    <name evidence="2" type="ORF">D9613_009619</name>
</gene>
<protein>
    <recommendedName>
        <fullName evidence="4">Metallo-dependent hydrolase</fullName>
    </recommendedName>
</protein>
<dbReference type="PANTHER" id="PTHR46363:SF1">
    <property type="entry name" value="DEOXYRIBONUCLEASE TATDN2-RELATED"/>
    <property type="match status" value="1"/>
</dbReference>
<dbReference type="SUPFAM" id="SSF51556">
    <property type="entry name" value="Metallo-dependent hydrolases"/>
    <property type="match status" value="1"/>
</dbReference>
<evidence type="ECO:0008006" key="4">
    <source>
        <dbReference type="Google" id="ProtNLM"/>
    </source>
</evidence>
<dbReference type="CDD" id="cd01310">
    <property type="entry name" value="TatD_DNAse"/>
    <property type="match status" value="1"/>
</dbReference>
<keyword evidence="1" id="KW-0378">Hydrolase</keyword>
<dbReference type="Pfam" id="PF01026">
    <property type="entry name" value="TatD_DNase"/>
    <property type="match status" value="1"/>
</dbReference>
<evidence type="ECO:0000256" key="1">
    <source>
        <dbReference type="ARBA" id="ARBA00022801"/>
    </source>
</evidence>
<dbReference type="InterPro" id="IPR001130">
    <property type="entry name" value="TatD-like"/>
</dbReference>
<dbReference type="PROSITE" id="PS01090">
    <property type="entry name" value="TATD_2"/>
    <property type="match status" value="1"/>
</dbReference>
<sequence length="401" mass="45269">MIPTSFPILHRTLKSHRLLTTALKFKPGVLQVRFFGTTSTKSMGRKSASIVQEEHLLVTAPAPAPTPIIDTHAHYVLTYELYREKFKDGKHLNAFEFFKAIHEGRNVKSVLDVWCVPPFRDAWREYADAGPEKWGGLEYWFIMGVHPHDSKMYTDEVEKLLRWLTGRHLTRLEAMEHPRCVALGEIGLDYHYDHSPREIQCDIFARQLKHAVRLGKPLTIHIREADDDAERILKAEVPKDHKIHIHCFTDAPELAQKLLDYFPNLYIGITGVITYSSNPNTSKVIRNMVSASTGPHPTSLDSSLRILLETDAPFMIPTNVQNHLPAAKRKKLPLSHSAMIPWTAKFVADLINQCRLVEGEELVEAASSSNVEGAQAVAGSMLDAETVMRISNANAWKVYGV</sequence>
<dbReference type="InterPro" id="IPR032466">
    <property type="entry name" value="Metal_Hydrolase"/>
</dbReference>
<dbReference type="EMBL" id="JAACJL010000002">
    <property type="protein sequence ID" value="KAF4622570.1"/>
    <property type="molecule type" value="Genomic_DNA"/>
</dbReference>
<evidence type="ECO:0000313" key="3">
    <source>
        <dbReference type="Proteomes" id="UP000521872"/>
    </source>
</evidence>
<dbReference type="PANTHER" id="PTHR46363">
    <property type="entry name" value="DEOXYRIBONUCLEASE TATDN2-RELATED"/>
    <property type="match status" value="1"/>
</dbReference>
<dbReference type="Proteomes" id="UP000521872">
    <property type="component" value="Unassembled WGS sequence"/>
</dbReference>
<dbReference type="AlphaFoldDB" id="A0A8H4R5K1"/>
<comment type="caution">
    <text evidence="2">The sequence shown here is derived from an EMBL/GenBank/DDBJ whole genome shotgun (WGS) entry which is preliminary data.</text>
</comment>
<evidence type="ECO:0000313" key="2">
    <source>
        <dbReference type="EMBL" id="KAF4622570.1"/>
    </source>
</evidence>
<keyword evidence="3" id="KW-1185">Reference proteome</keyword>
<accession>A0A8H4R5K1</accession>
<organism evidence="2 3">
    <name type="scientific">Agrocybe pediades</name>
    <dbReference type="NCBI Taxonomy" id="84607"/>
    <lineage>
        <taxon>Eukaryota</taxon>
        <taxon>Fungi</taxon>
        <taxon>Dikarya</taxon>
        <taxon>Basidiomycota</taxon>
        <taxon>Agaricomycotina</taxon>
        <taxon>Agaricomycetes</taxon>
        <taxon>Agaricomycetidae</taxon>
        <taxon>Agaricales</taxon>
        <taxon>Agaricineae</taxon>
        <taxon>Strophariaceae</taxon>
        <taxon>Agrocybe</taxon>
    </lineage>
</organism>